<dbReference type="RefSeq" id="WP_320313340.1">
    <property type="nucleotide sequence ID" value="NZ_JAVIKH010000005.1"/>
</dbReference>
<protein>
    <submittedName>
        <fullName evidence="8">Wzz/FepE/Etk N-terminal domain-containing protein</fullName>
    </submittedName>
</protein>
<sequence length="787" mass="91763">MKHQVSTELRHDDEIDLMELLMILVKEKKTIFITTVLVTLLSLGGALYERNISKKASTIVTVMEGYNEQSLLVNNVLEKVYTENNIREKNEISLDEFRDEFKVTGIIPKEISDKKEFLAKSGETLEYKPTSYKIDLRVGSIGESEKVLKDYYTALNQYYRDLNESKYKFKYFDVGILNDTKYNYEDYLNILEERKNTLKDLIKDREKTRVDYSTYGFGYRKIQLELNNLESIRIQDLKNYLLATNIVRNPDKFQSEFLNRKTVLENKITEKKEEANNYKKLLNSYKFQDENIVVPKGVKVTIGDNQKEKYYVELMDNYLNTENELTKLQQQLDELVFISKNLKTGTEAEQKYILNSLEAIVKGYNDIVQETNILEAKENYINSGLTIKLAAPIEIISNSKAKLILAVGVVMGLFLGVIMAFIKNFYHSFKNFKKGMMVLALFSFVSINGYSKEEITLQFTHKEVKEGLNPDKTPFDLNEVLIKKFLVKKIGLKTEELKNISIEPIFPKDSIKSVENRLALGEKDYLYVPTEYLLTLNLKDAKDEKKIKDEIVKEFPNFYINYFLQNVPSRYNFIQEYSNYRDSLKSLNNLITSIGLEIELRKKNAETKEIFYEYNNLGVELNKIKNIGFRDVSNYLKSNNLVSNINLEKILLDGENRYIGLELKSLKSKENIYGYILKNYTVGEKQASVLESGDISMSSDTGLREKQYIDISKVYLENLNKENSLKIELLENQRLSKDMREPNEEQKSRINQELLEVQNELNDIVSKMVEIELRDYKREYVGSVKVF</sequence>
<name>A0ABU4W8T3_9FUSO</name>
<reference evidence="9" key="1">
    <citation type="submission" date="2023-07" db="EMBL/GenBank/DDBJ databases">
        <authorList>
            <person name="Colorado M.A."/>
            <person name="Villamil L.M."/>
            <person name="Melo J.F."/>
            <person name="Rodriguez J.A."/>
            <person name="Ruiz R.Y."/>
        </authorList>
    </citation>
    <scope>NUCLEOTIDE SEQUENCE [LARGE SCALE GENOMIC DNA]</scope>
    <source>
        <strain evidence="9">C33</strain>
    </source>
</reference>
<dbReference type="EMBL" id="JAVIKH010000005">
    <property type="protein sequence ID" value="MDX8335936.1"/>
    <property type="molecule type" value="Genomic_DNA"/>
</dbReference>
<feature type="transmembrane region" description="Helical" evidence="6">
    <location>
        <begin position="403"/>
        <end position="422"/>
    </location>
</feature>
<dbReference type="Pfam" id="PF02706">
    <property type="entry name" value="Wzz"/>
    <property type="match status" value="1"/>
</dbReference>
<keyword evidence="4 6" id="KW-1133">Transmembrane helix</keyword>
<evidence type="ECO:0000256" key="2">
    <source>
        <dbReference type="ARBA" id="ARBA00022475"/>
    </source>
</evidence>
<keyword evidence="2" id="KW-1003">Cell membrane</keyword>
<gene>
    <name evidence="8" type="ORF">RFV38_05410</name>
</gene>
<accession>A0ABU4W8T3</accession>
<evidence type="ECO:0000256" key="6">
    <source>
        <dbReference type="SAM" id="Phobius"/>
    </source>
</evidence>
<comment type="caution">
    <text evidence="8">The sequence shown here is derived from an EMBL/GenBank/DDBJ whole genome shotgun (WGS) entry which is preliminary data.</text>
</comment>
<keyword evidence="5 6" id="KW-0472">Membrane</keyword>
<evidence type="ECO:0000256" key="5">
    <source>
        <dbReference type="ARBA" id="ARBA00023136"/>
    </source>
</evidence>
<dbReference type="Proteomes" id="UP001279681">
    <property type="component" value="Unassembled WGS sequence"/>
</dbReference>
<evidence type="ECO:0000256" key="1">
    <source>
        <dbReference type="ARBA" id="ARBA00004651"/>
    </source>
</evidence>
<proteinExistence type="predicted"/>
<organism evidence="8 9">
    <name type="scientific">Candidatus Cetobacterium colombiensis</name>
    <dbReference type="NCBI Taxonomy" id="3073100"/>
    <lineage>
        <taxon>Bacteria</taxon>
        <taxon>Fusobacteriati</taxon>
        <taxon>Fusobacteriota</taxon>
        <taxon>Fusobacteriia</taxon>
        <taxon>Fusobacteriales</taxon>
        <taxon>Fusobacteriaceae</taxon>
        <taxon>Cetobacterium</taxon>
    </lineage>
</organism>
<evidence type="ECO:0000256" key="3">
    <source>
        <dbReference type="ARBA" id="ARBA00022692"/>
    </source>
</evidence>
<evidence type="ECO:0000313" key="8">
    <source>
        <dbReference type="EMBL" id="MDX8335936.1"/>
    </source>
</evidence>
<comment type="subcellular location">
    <subcellularLocation>
        <location evidence="1">Cell membrane</location>
        <topology evidence="1">Multi-pass membrane protein</topology>
    </subcellularLocation>
</comment>
<keyword evidence="9" id="KW-1185">Reference proteome</keyword>
<evidence type="ECO:0000256" key="4">
    <source>
        <dbReference type="ARBA" id="ARBA00022989"/>
    </source>
</evidence>
<keyword evidence="3 6" id="KW-0812">Transmembrane</keyword>
<feature type="transmembrane region" description="Helical" evidence="6">
    <location>
        <begin position="30"/>
        <end position="48"/>
    </location>
</feature>
<dbReference type="InterPro" id="IPR003856">
    <property type="entry name" value="LPS_length_determ_N"/>
</dbReference>
<evidence type="ECO:0000313" key="9">
    <source>
        <dbReference type="Proteomes" id="UP001279681"/>
    </source>
</evidence>
<evidence type="ECO:0000259" key="7">
    <source>
        <dbReference type="Pfam" id="PF02706"/>
    </source>
</evidence>
<feature type="domain" description="Polysaccharide chain length determinant N-terminal" evidence="7">
    <location>
        <begin position="13"/>
        <end position="81"/>
    </location>
</feature>